<dbReference type="InterPro" id="IPR006311">
    <property type="entry name" value="TAT_signal"/>
</dbReference>
<dbReference type="PROSITE" id="PS51318">
    <property type="entry name" value="TAT"/>
    <property type="match status" value="1"/>
</dbReference>
<evidence type="ECO:0000259" key="2">
    <source>
        <dbReference type="Pfam" id="PF01551"/>
    </source>
</evidence>
<accession>A0A4Y9S2C6</accession>
<evidence type="ECO:0000313" key="4">
    <source>
        <dbReference type="Proteomes" id="UP000298216"/>
    </source>
</evidence>
<keyword evidence="4" id="KW-1185">Reference proteome</keyword>
<dbReference type="InterPro" id="IPR050570">
    <property type="entry name" value="Cell_wall_metabolism_enzyme"/>
</dbReference>
<dbReference type="InterPro" id="IPR011055">
    <property type="entry name" value="Dup_hybrid_motif"/>
</dbReference>
<dbReference type="PANTHER" id="PTHR21666:SF285">
    <property type="entry name" value="M23 FAMILY METALLOPEPTIDASE"/>
    <property type="match status" value="1"/>
</dbReference>
<sequence length="289" mass="30867">MIPSRRALLTGAGASLIAAPLVAPVAAQDRNALPLALNGAWRQGGYAFGRTAPRALIFVDGDALTTASAAGLFVIGFDRDAAASVQIEALADGRSARRTLDIAPYAFPSTTVNGLPPSTVEPSDPALLARIQQEIALKTEGFASRIDADDFKSGFIWPLESYRVSSAWGAQRILNGTPARPHYGIDLAAPQGSVIRAPADGRIAFVRPDMHFEGGLTLIDHGQGLITCYLHQSRLNVEQGQRVRRGDPLGRVGMTGRATGPHLCWRMKWRDRNLDPSLMVGGRAPETLA</sequence>
<evidence type="ECO:0000313" key="3">
    <source>
        <dbReference type="EMBL" id="TFW15323.1"/>
    </source>
</evidence>
<dbReference type="SUPFAM" id="SSF51261">
    <property type="entry name" value="Duplicated hybrid motif"/>
    <property type="match status" value="1"/>
</dbReference>
<dbReference type="GO" id="GO:0004222">
    <property type="term" value="F:metalloendopeptidase activity"/>
    <property type="evidence" value="ECO:0007669"/>
    <property type="project" value="TreeGrafter"/>
</dbReference>
<organism evidence="3 4">
    <name type="scientific">Brevundimonas intermedia</name>
    <dbReference type="NCBI Taxonomy" id="74315"/>
    <lineage>
        <taxon>Bacteria</taxon>
        <taxon>Pseudomonadati</taxon>
        <taxon>Pseudomonadota</taxon>
        <taxon>Alphaproteobacteria</taxon>
        <taxon>Caulobacterales</taxon>
        <taxon>Caulobacteraceae</taxon>
        <taxon>Brevundimonas</taxon>
    </lineage>
</organism>
<dbReference type="Gene3D" id="2.70.70.10">
    <property type="entry name" value="Glucose Permease (Domain IIA)"/>
    <property type="match status" value="1"/>
</dbReference>
<dbReference type="Pfam" id="PF01551">
    <property type="entry name" value="Peptidase_M23"/>
    <property type="match status" value="1"/>
</dbReference>
<dbReference type="InterPro" id="IPR016047">
    <property type="entry name" value="M23ase_b-sheet_dom"/>
</dbReference>
<reference evidence="3 4" key="1">
    <citation type="submission" date="2019-03" db="EMBL/GenBank/DDBJ databases">
        <title>Draft genome of Brevundimonas sp. a heavy metal resistant soil bacteria.</title>
        <authorList>
            <person name="Soto J."/>
        </authorList>
    </citation>
    <scope>NUCLEOTIDE SEQUENCE [LARGE SCALE GENOMIC DNA]</scope>
    <source>
        <strain evidence="3 4">B-10</strain>
    </source>
</reference>
<dbReference type="PANTHER" id="PTHR21666">
    <property type="entry name" value="PEPTIDASE-RELATED"/>
    <property type="match status" value="1"/>
</dbReference>
<name>A0A4Y9S2C6_9CAUL</name>
<protein>
    <submittedName>
        <fullName evidence="3">M23 family metallopeptidase</fullName>
    </submittedName>
</protein>
<feature type="domain" description="M23ase beta-sheet core" evidence="2">
    <location>
        <begin position="181"/>
        <end position="276"/>
    </location>
</feature>
<feature type="chain" id="PRO_5021272613" evidence="1">
    <location>
        <begin position="24"/>
        <end position="289"/>
    </location>
</feature>
<feature type="signal peptide" evidence="1">
    <location>
        <begin position="1"/>
        <end position="23"/>
    </location>
</feature>
<dbReference type="Proteomes" id="UP000298216">
    <property type="component" value="Unassembled WGS sequence"/>
</dbReference>
<gene>
    <name evidence="3" type="ORF">EGY25_01685</name>
</gene>
<dbReference type="AlphaFoldDB" id="A0A4Y9S2C6"/>
<dbReference type="CDD" id="cd12797">
    <property type="entry name" value="M23_peptidase"/>
    <property type="match status" value="1"/>
</dbReference>
<comment type="caution">
    <text evidence="3">The sequence shown here is derived from an EMBL/GenBank/DDBJ whole genome shotgun (WGS) entry which is preliminary data.</text>
</comment>
<dbReference type="EMBL" id="SPVH01000001">
    <property type="protein sequence ID" value="TFW15323.1"/>
    <property type="molecule type" value="Genomic_DNA"/>
</dbReference>
<dbReference type="OrthoDB" id="9815245at2"/>
<proteinExistence type="predicted"/>
<dbReference type="RefSeq" id="WP_135193319.1">
    <property type="nucleotide sequence ID" value="NZ_SPVH01000001.1"/>
</dbReference>
<evidence type="ECO:0000256" key="1">
    <source>
        <dbReference type="SAM" id="SignalP"/>
    </source>
</evidence>
<keyword evidence="1" id="KW-0732">Signal</keyword>